<dbReference type="EMBL" id="MTEI01000006">
    <property type="protein sequence ID" value="OQW87869.1"/>
    <property type="molecule type" value="Genomic_DNA"/>
</dbReference>
<keyword evidence="2" id="KW-0732">Signal</keyword>
<dbReference type="Pfam" id="PF00691">
    <property type="entry name" value="OmpA"/>
    <property type="match status" value="1"/>
</dbReference>
<dbReference type="GO" id="GO:0016020">
    <property type="term" value="C:membrane"/>
    <property type="evidence" value="ECO:0007669"/>
    <property type="project" value="UniProtKB-UniRule"/>
</dbReference>
<name>A0A1W9KU01_9BURK</name>
<dbReference type="AlphaFoldDB" id="A0A1W9KU01"/>
<dbReference type="PROSITE" id="PS51257">
    <property type="entry name" value="PROKAR_LIPOPROTEIN"/>
    <property type="match status" value="1"/>
</dbReference>
<reference evidence="4 5" key="1">
    <citation type="submission" date="2017-01" db="EMBL/GenBank/DDBJ databases">
        <title>Novel large sulfur bacteria in the metagenomes of groundwater-fed chemosynthetic microbial mats in the Lake Huron basin.</title>
        <authorList>
            <person name="Sharrar A.M."/>
            <person name="Flood B.E."/>
            <person name="Bailey J.V."/>
            <person name="Jones D.S."/>
            <person name="Biddanda B."/>
            <person name="Ruberg S.A."/>
            <person name="Marcus D.N."/>
            <person name="Dick G.J."/>
        </authorList>
    </citation>
    <scope>NUCLEOTIDE SEQUENCE [LARGE SCALE GENOMIC DNA]</scope>
    <source>
        <strain evidence="4">A7</strain>
    </source>
</reference>
<evidence type="ECO:0000313" key="4">
    <source>
        <dbReference type="EMBL" id="OQW87869.1"/>
    </source>
</evidence>
<evidence type="ECO:0000256" key="1">
    <source>
        <dbReference type="PROSITE-ProRule" id="PRU00473"/>
    </source>
</evidence>
<gene>
    <name evidence="4" type="ORF">BWK72_11250</name>
</gene>
<dbReference type="Gene3D" id="3.30.1330.60">
    <property type="entry name" value="OmpA-like domain"/>
    <property type="match status" value="1"/>
</dbReference>
<dbReference type="PANTHER" id="PTHR30329:SF21">
    <property type="entry name" value="LIPOPROTEIN YIAD-RELATED"/>
    <property type="match status" value="1"/>
</dbReference>
<proteinExistence type="predicted"/>
<comment type="caution">
    <text evidence="4">The sequence shown here is derived from an EMBL/GenBank/DDBJ whole genome shotgun (WGS) entry which is preliminary data.</text>
</comment>
<dbReference type="PROSITE" id="PS51123">
    <property type="entry name" value="OMPA_2"/>
    <property type="match status" value="1"/>
</dbReference>
<organism evidence="4 5">
    <name type="scientific">Rhodoferax ferrireducens</name>
    <dbReference type="NCBI Taxonomy" id="192843"/>
    <lineage>
        <taxon>Bacteria</taxon>
        <taxon>Pseudomonadati</taxon>
        <taxon>Pseudomonadota</taxon>
        <taxon>Betaproteobacteria</taxon>
        <taxon>Burkholderiales</taxon>
        <taxon>Comamonadaceae</taxon>
        <taxon>Rhodoferax</taxon>
    </lineage>
</organism>
<sequence length="350" mass="38074">MNKTTLSIVALLGIGLGCAQAWAQGAGTATTQLTPQAQRISDTAIHADHQAYLALQERIHQLNERGVPVRDYHLSKAQCWLDVSLQEYSRNDRSAFPQEALSESEKLIIALENKAQPLPLETPLVNGAVRLRPDLWARTDAIKKDSGFQCAWPQVACAEVELVHAGNEFNQQQWRHAKPYVQIAEDLLAQANVLVAQCPKAPAAPEVVAAVLPPVPVALSALVLFDFDQSGAGHIRSDSRAALDALVLQVKQQGIRVESLSLTGHADRLNSTGNKDYNQQLSQKRVEAVRDLLLAQGLTVSSIAVEAKGDTEQVEACQAKFTTPVQLQDCLLPNRRVQVELKGTKAAMTP</sequence>
<feature type="domain" description="OmpA-like" evidence="3">
    <location>
        <begin position="208"/>
        <end position="345"/>
    </location>
</feature>
<keyword evidence="1" id="KW-0472">Membrane</keyword>
<dbReference type="InterPro" id="IPR036737">
    <property type="entry name" value="OmpA-like_sf"/>
</dbReference>
<evidence type="ECO:0000259" key="3">
    <source>
        <dbReference type="PROSITE" id="PS51123"/>
    </source>
</evidence>
<evidence type="ECO:0000256" key="2">
    <source>
        <dbReference type="SAM" id="SignalP"/>
    </source>
</evidence>
<evidence type="ECO:0000313" key="5">
    <source>
        <dbReference type="Proteomes" id="UP000192505"/>
    </source>
</evidence>
<feature type="signal peptide" evidence="2">
    <location>
        <begin position="1"/>
        <end position="23"/>
    </location>
</feature>
<dbReference type="InterPro" id="IPR006665">
    <property type="entry name" value="OmpA-like"/>
</dbReference>
<dbReference type="InterPro" id="IPR050330">
    <property type="entry name" value="Bact_OuterMem_StrucFunc"/>
</dbReference>
<feature type="chain" id="PRO_5012823162" description="OmpA-like domain-containing protein" evidence="2">
    <location>
        <begin position="24"/>
        <end position="350"/>
    </location>
</feature>
<protein>
    <recommendedName>
        <fullName evidence="3">OmpA-like domain-containing protein</fullName>
    </recommendedName>
</protein>
<dbReference type="Proteomes" id="UP000192505">
    <property type="component" value="Unassembled WGS sequence"/>
</dbReference>
<dbReference type="PANTHER" id="PTHR30329">
    <property type="entry name" value="STATOR ELEMENT OF FLAGELLAR MOTOR COMPLEX"/>
    <property type="match status" value="1"/>
</dbReference>
<dbReference type="CDD" id="cd07185">
    <property type="entry name" value="OmpA_C-like"/>
    <property type="match status" value="1"/>
</dbReference>
<dbReference type="SUPFAM" id="SSF103088">
    <property type="entry name" value="OmpA-like"/>
    <property type="match status" value="1"/>
</dbReference>
<accession>A0A1W9KU01</accession>